<evidence type="ECO:0000259" key="7">
    <source>
        <dbReference type="Pfam" id="PF02749"/>
    </source>
</evidence>
<accession>A0ABQ6F8N2</accession>
<comment type="similarity">
    <text evidence="1 5">Belongs to the NadC/ModD family.</text>
</comment>
<dbReference type="InterPro" id="IPR022412">
    <property type="entry name" value="Quinolinate_PRibosylTrfase_N"/>
</dbReference>
<keyword evidence="9" id="KW-1185">Reference proteome</keyword>
<dbReference type="PANTHER" id="PTHR32179">
    <property type="entry name" value="NICOTINATE-NUCLEOTIDE PYROPHOSPHORYLASE [CARBOXYLATING]"/>
    <property type="match status" value="1"/>
</dbReference>
<dbReference type="Pfam" id="PF01729">
    <property type="entry name" value="QRPTase_C"/>
    <property type="match status" value="1"/>
</dbReference>
<sequence length="283" mass="29268">MSPYRLPDPALEAILGEDTPEGDATTFALGIGDAPGVLEYRARGPMTLCGSEEAARMGQLRDLIIAGPVAAGGSVLDAGQLILRLEGRAADLHAVWKTSQTLMEYLSGIASATAAIVAAARRGNPVTSVACTRKNFPGTKAAAIKAILCGGATPHRLSLSETLLVFAEHRAFLDESPAASLARLRNAWPERRIVVEVGDEAEAALWLDAGADVLQLEKLPVAAVARIAAIAARMPRPPLIAAAGGVNAGNAEDFARAGAGVLVTSSPYFAPPRDVAVTLRPAP</sequence>
<dbReference type="InterPro" id="IPR002638">
    <property type="entry name" value="Quinolinate_PRibosylTrfase_C"/>
</dbReference>
<reference evidence="9" key="1">
    <citation type="journal article" date="2019" name="Int. J. Syst. Evol. Microbiol.">
        <title>The Global Catalogue of Microorganisms (GCM) 10K type strain sequencing project: providing services to taxonomists for standard genome sequencing and annotation.</title>
        <authorList>
            <consortium name="The Broad Institute Genomics Platform"/>
            <consortium name="The Broad Institute Genome Sequencing Center for Infectious Disease"/>
            <person name="Wu L."/>
            <person name="Ma J."/>
        </authorList>
    </citation>
    <scope>NUCLEOTIDE SEQUENCE [LARGE SCALE GENOMIC DNA]</scope>
    <source>
        <strain evidence="9">NBRC 102407</strain>
    </source>
</reference>
<dbReference type="SUPFAM" id="SSF54675">
    <property type="entry name" value="Nicotinate/Quinolinate PRTase N-terminal domain-like"/>
    <property type="match status" value="1"/>
</dbReference>
<gene>
    <name evidence="8" type="ORF">GCM10007933_10580</name>
</gene>
<dbReference type="SUPFAM" id="SSF51690">
    <property type="entry name" value="Nicotinate/Quinolinate PRTase C-terminal domain-like"/>
    <property type="match status" value="1"/>
</dbReference>
<evidence type="ECO:0000313" key="9">
    <source>
        <dbReference type="Proteomes" id="UP001157167"/>
    </source>
</evidence>
<organism evidence="8 9">
    <name type="scientific">Zoogloea oryzae</name>
    <dbReference type="NCBI Taxonomy" id="310767"/>
    <lineage>
        <taxon>Bacteria</taxon>
        <taxon>Pseudomonadati</taxon>
        <taxon>Pseudomonadota</taxon>
        <taxon>Betaproteobacteria</taxon>
        <taxon>Rhodocyclales</taxon>
        <taxon>Zoogloeaceae</taxon>
        <taxon>Zoogloea</taxon>
    </lineage>
</organism>
<dbReference type="PANTHER" id="PTHR32179:SF4">
    <property type="entry name" value="PYROPHOSPHORYLASE MODD-RELATED"/>
    <property type="match status" value="1"/>
</dbReference>
<name>A0ABQ6F8N2_9RHOO</name>
<dbReference type="Pfam" id="PF02749">
    <property type="entry name" value="QRPTase_N"/>
    <property type="match status" value="1"/>
</dbReference>
<dbReference type="PIRSF" id="PIRSF006250">
    <property type="entry name" value="NadC_ModD"/>
    <property type="match status" value="1"/>
</dbReference>
<dbReference type="Gene3D" id="3.90.1170.20">
    <property type="entry name" value="Quinolinate phosphoribosyl transferase, N-terminal domain"/>
    <property type="match status" value="1"/>
</dbReference>
<dbReference type="Gene3D" id="3.20.20.70">
    <property type="entry name" value="Aldolase class I"/>
    <property type="match status" value="1"/>
</dbReference>
<evidence type="ECO:0000256" key="1">
    <source>
        <dbReference type="ARBA" id="ARBA00009400"/>
    </source>
</evidence>
<evidence type="ECO:0000256" key="2">
    <source>
        <dbReference type="ARBA" id="ARBA00019205"/>
    </source>
</evidence>
<evidence type="ECO:0000256" key="3">
    <source>
        <dbReference type="ARBA" id="ARBA00022676"/>
    </source>
</evidence>
<dbReference type="CDD" id="cd01573">
    <property type="entry name" value="modD_like"/>
    <property type="match status" value="1"/>
</dbReference>
<evidence type="ECO:0000313" key="8">
    <source>
        <dbReference type="EMBL" id="GLT21606.1"/>
    </source>
</evidence>
<feature type="domain" description="Quinolinate phosphoribosyl transferase N-terminal" evidence="7">
    <location>
        <begin position="23"/>
        <end position="107"/>
    </location>
</feature>
<dbReference type="InterPro" id="IPR027277">
    <property type="entry name" value="NadC/ModD"/>
</dbReference>
<keyword evidence="3 5" id="KW-0328">Glycosyltransferase</keyword>
<keyword evidence="4 5" id="KW-0808">Transferase</keyword>
<proteinExistence type="inferred from homology"/>
<evidence type="ECO:0000256" key="5">
    <source>
        <dbReference type="PIRNR" id="PIRNR006250"/>
    </source>
</evidence>
<evidence type="ECO:0000259" key="6">
    <source>
        <dbReference type="Pfam" id="PF01729"/>
    </source>
</evidence>
<protein>
    <recommendedName>
        <fullName evidence="2">Putative pyrophosphorylase ModD</fullName>
    </recommendedName>
</protein>
<dbReference type="InterPro" id="IPR006242">
    <property type="entry name" value="ModD"/>
</dbReference>
<dbReference type="NCBIfam" id="TIGR01334">
    <property type="entry name" value="modD"/>
    <property type="match status" value="1"/>
</dbReference>
<comment type="caution">
    <text evidence="8">The sequence shown here is derived from an EMBL/GenBank/DDBJ whole genome shotgun (WGS) entry which is preliminary data.</text>
</comment>
<dbReference type="InterPro" id="IPR013785">
    <property type="entry name" value="Aldolase_TIM"/>
</dbReference>
<dbReference type="Proteomes" id="UP001157167">
    <property type="component" value="Unassembled WGS sequence"/>
</dbReference>
<evidence type="ECO:0000256" key="4">
    <source>
        <dbReference type="ARBA" id="ARBA00022679"/>
    </source>
</evidence>
<dbReference type="InterPro" id="IPR037128">
    <property type="entry name" value="Quinolinate_PRibosylTase_N_sf"/>
</dbReference>
<feature type="domain" description="Quinolinate phosphoribosyl transferase C-terminal" evidence="6">
    <location>
        <begin position="109"/>
        <end position="275"/>
    </location>
</feature>
<dbReference type="InterPro" id="IPR036068">
    <property type="entry name" value="Nicotinate_pribotase-like_C"/>
</dbReference>
<dbReference type="RefSeq" id="WP_284187019.1">
    <property type="nucleotide sequence ID" value="NZ_BSPX01000010.1"/>
</dbReference>
<dbReference type="EMBL" id="BSPX01000010">
    <property type="protein sequence ID" value="GLT21606.1"/>
    <property type="molecule type" value="Genomic_DNA"/>
</dbReference>